<keyword evidence="1" id="KW-0812">Transmembrane</keyword>
<organism evidence="2 3">
    <name type="scientific">Candidatus Accumulibacter aalborgensis</name>
    <dbReference type="NCBI Taxonomy" id="1860102"/>
    <lineage>
        <taxon>Bacteria</taxon>
        <taxon>Pseudomonadati</taxon>
        <taxon>Pseudomonadota</taxon>
        <taxon>Betaproteobacteria</taxon>
        <taxon>Candidatus Accumulibacter</taxon>
    </lineage>
</organism>
<keyword evidence="1" id="KW-1133">Transmembrane helix</keyword>
<evidence type="ECO:0000256" key="1">
    <source>
        <dbReference type="SAM" id="Phobius"/>
    </source>
</evidence>
<gene>
    <name evidence="2" type="ORF">ACCAA_230006</name>
</gene>
<dbReference type="AlphaFoldDB" id="A0A1A8XNR3"/>
<name>A0A1A8XNR3_9PROT</name>
<dbReference type="STRING" id="1860102.ACCAA_230006"/>
<dbReference type="Proteomes" id="UP000199169">
    <property type="component" value="Unassembled WGS sequence"/>
</dbReference>
<accession>A0A1A8XNR3</accession>
<keyword evidence="1" id="KW-0472">Membrane</keyword>
<reference evidence="2 3" key="1">
    <citation type="submission" date="2016-06" db="EMBL/GenBank/DDBJ databases">
        <authorList>
            <person name="Kjaerup R.B."/>
            <person name="Dalgaard T.S."/>
            <person name="Juul-Madsen H.R."/>
        </authorList>
    </citation>
    <scope>NUCLEOTIDE SEQUENCE [LARGE SCALE GENOMIC DNA]</scope>
    <source>
        <strain evidence="2">3</strain>
    </source>
</reference>
<evidence type="ECO:0000313" key="2">
    <source>
        <dbReference type="EMBL" id="SBT05593.1"/>
    </source>
</evidence>
<keyword evidence="3" id="KW-1185">Reference proteome</keyword>
<feature type="transmembrane region" description="Helical" evidence="1">
    <location>
        <begin position="61"/>
        <end position="85"/>
    </location>
</feature>
<protein>
    <submittedName>
        <fullName evidence="2">Uncharacterized protein</fullName>
    </submittedName>
</protein>
<sequence length="105" mass="11615">MMCCFSRAMIFRKPTSGGLLISHEGQPPASRAEAAVRTGNVRGRVIRAMARNVNPKRQQSVGIFYTLVTVNSVRFASYLILWMFAVQERILLSFPLTASSVHAGD</sequence>
<proteinExistence type="predicted"/>
<evidence type="ECO:0000313" key="3">
    <source>
        <dbReference type="Proteomes" id="UP000199169"/>
    </source>
</evidence>
<dbReference type="EMBL" id="FLQX01000098">
    <property type="protein sequence ID" value="SBT05593.1"/>
    <property type="molecule type" value="Genomic_DNA"/>
</dbReference>